<dbReference type="AlphaFoldDB" id="A0A2N5XND6"/>
<keyword evidence="15" id="KW-1185">Reference proteome</keyword>
<evidence type="ECO:0000313" key="14">
    <source>
        <dbReference type="EMBL" id="PLW75995.1"/>
    </source>
</evidence>
<keyword evidence="7 14" id="KW-0418">Kinase</keyword>
<keyword evidence="10 11" id="KW-0472">Membrane</keyword>
<dbReference type="Proteomes" id="UP000234881">
    <property type="component" value="Unassembled WGS sequence"/>
</dbReference>
<evidence type="ECO:0000259" key="12">
    <source>
        <dbReference type="PROSITE" id="PS50109"/>
    </source>
</evidence>
<dbReference type="CDD" id="cd00075">
    <property type="entry name" value="HATPase"/>
    <property type="match status" value="1"/>
</dbReference>
<dbReference type="PROSITE" id="PS50109">
    <property type="entry name" value="HIS_KIN"/>
    <property type="match status" value="1"/>
</dbReference>
<evidence type="ECO:0000256" key="10">
    <source>
        <dbReference type="ARBA" id="ARBA00023136"/>
    </source>
</evidence>
<dbReference type="Pfam" id="PF08521">
    <property type="entry name" value="2CSK_N"/>
    <property type="match status" value="1"/>
</dbReference>
<evidence type="ECO:0000256" key="4">
    <source>
        <dbReference type="ARBA" id="ARBA00022553"/>
    </source>
</evidence>
<evidence type="ECO:0000256" key="5">
    <source>
        <dbReference type="ARBA" id="ARBA00022679"/>
    </source>
</evidence>
<dbReference type="InterPro" id="IPR036890">
    <property type="entry name" value="HATPase_C_sf"/>
</dbReference>
<evidence type="ECO:0000259" key="13">
    <source>
        <dbReference type="PROSITE" id="PS50885"/>
    </source>
</evidence>
<dbReference type="InterPro" id="IPR036097">
    <property type="entry name" value="HisK_dim/P_sf"/>
</dbReference>
<feature type="domain" description="HAMP" evidence="13">
    <location>
        <begin position="193"/>
        <end position="244"/>
    </location>
</feature>
<keyword evidence="5" id="KW-0808">Transferase</keyword>
<feature type="transmembrane region" description="Helical" evidence="11">
    <location>
        <begin position="14"/>
        <end position="31"/>
    </location>
</feature>
<dbReference type="Pfam" id="PF02518">
    <property type="entry name" value="HATPase_c"/>
    <property type="match status" value="1"/>
</dbReference>
<evidence type="ECO:0000256" key="2">
    <source>
        <dbReference type="ARBA" id="ARBA00004370"/>
    </source>
</evidence>
<proteinExistence type="predicted"/>
<keyword evidence="9" id="KW-0902">Two-component regulatory system</keyword>
<feature type="transmembrane region" description="Helical" evidence="11">
    <location>
        <begin position="174"/>
        <end position="192"/>
    </location>
</feature>
<feature type="domain" description="Histidine kinase" evidence="12">
    <location>
        <begin position="252"/>
        <end position="468"/>
    </location>
</feature>
<keyword evidence="8 11" id="KW-1133">Transmembrane helix</keyword>
<dbReference type="PRINTS" id="PR00344">
    <property type="entry name" value="BCTRLSENSOR"/>
</dbReference>
<dbReference type="InterPro" id="IPR005467">
    <property type="entry name" value="His_kinase_dom"/>
</dbReference>
<dbReference type="InterPro" id="IPR003660">
    <property type="entry name" value="HAMP_dom"/>
</dbReference>
<evidence type="ECO:0000256" key="11">
    <source>
        <dbReference type="SAM" id="Phobius"/>
    </source>
</evidence>
<dbReference type="CDD" id="cd00082">
    <property type="entry name" value="HisKA"/>
    <property type="match status" value="1"/>
</dbReference>
<accession>A0A2N5XND6</accession>
<evidence type="ECO:0000313" key="15">
    <source>
        <dbReference type="Proteomes" id="UP000234881"/>
    </source>
</evidence>
<protein>
    <recommendedName>
        <fullName evidence="3">histidine kinase</fullName>
        <ecNumber evidence="3">2.7.13.3</ecNumber>
    </recommendedName>
</protein>
<dbReference type="PROSITE" id="PS50885">
    <property type="entry name" value="HAMP"/>
    <property type="match status" value="1"/>
</dbReference>
<dbReference type="Pfam" id="PF00512">
    <property type="entry name" value="HisKA"/>
    <property type="match status" value="1"/>
</dbReference>
<keyword evidence="6 11" id="KW-0812">Transmembrane</keyword>
<comment type="caution">
    <text evidence="14">The sequence shown here is derived from an EMBL/GenBank/DDBJ whole genome shotgun (WGS) entry which is preliminary data.</text>
</comment>
<dbReference type="InterPro" id="IPR050428">
    <property type="entry name" value="TCS_sensor_his_kinase"/>
</dbReference>
<evidence type="ECO:0000256" key="9">
    <source>
        <dbReference type="ARBA" id="ARBA00023012"/>
    </source>
</evidence>
<evidence type="ECO:0000256" key="6">
    <source>
        <dbReference type="ARBA" id="ARBA00022692"/>
    </source>
</evidence>
<reference evidence="14 15" key="1">
    <citation type="submission" date="2018-01" db="EMBL/GenBank/DDBJ databases">
        <title>The draft genome sequence of Cohaesibacter sp. H1304.</title>
        <authorList>
            <person name="Wang N.-N."/>
            <person name="Du Z.-J."/>
        </authorList>
    </citation>
    <scope>NUCLEOTIDE SEQUENCE [LARGE SCALE GENOMIC DNA]</scope>
    <source>
        <strain evidence="14 15">H1304</strain>
    </source>
</reference>
<evidence type="ECO:0000256" key="1">
    <source>
        <dbReference type="ARBA" id="ARBA00000085"/>
    </source>
</evidence>
<dbReference type="SUPFAM" id="SSF55874">
    <property type="entry name" value="ATPase domain of HSP90 chaperone/DNA topoisomerase II/histidine kinase"/>
    <property type="match status" value="1"/>
</dbReference>
<evidence type="ECO:0000256" key="7">
    <source>
        <dbReference type="ARBA" id="ARBA00022777"/>
    </source>
</evidence>
<organism evidence="14 15">
    <name type="scientific">Cohaesibacter celericrescens</name>
    <dbReference type="NCBI Taxonomy" id="2067669"/>
    <lineage>
        <taxon>Bacteria</taxon>
        <taxon>Pseudomonadati</taxon>
        <taxon>Pseudomonadota</taxon>
        <taxon>Alphaproteobacteria</taxon>
        <taxon>Hyphomicrobiales</taxon>
        <taxon>Cohaesibacteraceae</taxon>
    </lineage>
</organism>
<comment type="catalytic activity">
    <reaction evidence="1">
        <text>ATP + protein L-histidine = ADP + protein N-phospho-L-histidine.</text>
        <dbReference type="EC" id="2.7.13.3"/>
    </reaction>
</comment>
<sequence>MSDHPSPYSLRRRLLLWLMIPLGLVAVLAMMDSYFNARETATEAADRVLTGSVLAISERVYVNDDGKLEVDIPYVALDMLTSAAQDRVFYRIDGPDNIFVTGYHQLPVPEFEQKAEQRGTVRFADITYKQDSVRIAVMQSAASSGLHSIPYRVSVAETTVARQKLTQEILIRSALRQLLLVLSAAIIVWFAVTRGLRPLHKLEAAIGRRSLDDLRPILHHVPQEVGGLVQRFNDFMVHLSGAIQALKNFTGNASHQIRTPLAIIRTQITLASRAETLEEAKASLQTCNNAITDAERTLSQLMLLARVDARSSQTLTNAQINLSHVAREVTMGLVPQAASMGFDLGFEGEDDLHCKGEAILVGELLKNLLDNAIKHATGGDEITVRVTAATKDGTKWTRLEVQDNGVGMPKDALALIERFKRPEQSINGSGLGLAIAQEITTLFGGQMCIQTPPTKTGTLVQIDFRRSF</sequence>
<dbReference type="InterPro" id="IPR003661">
    <property type="entry name" value="HisK_dim/P_dom"/>
</dbReference>
<dbReference type="EC" id="2.7.13.3" evidence="3"/>
<evidence type="ECO:0000256" key="8">
    <source>
        <dbReference type="ARBA" id="ARBA00022989"/>
    </source>
</evidence>
<evidence type="ECO:0000256" key="3">
    <source>
        <dbReference type="ARBA" id="ARBA00012438"/>
    </source>
</evidence>
<comment type="subcellular location">
    <subcellularLocation>
        <location evidence="2">Membrane</location>
    </subcellularLocation>
</comment>
<gene>
    <name evidence="14" type="ORF">C0081_18035</name>
</gene>
<dbReference type="InterPro" id="IPR013727">
    <property type="entry name" value="2CSK_N"/>
</dbReference>
<dbReference type="GO" id="GO:0000155">
    <property type="term" value="F:phosphorelay sensor kinase activity"/>
    <property type="evidence" value="ECO:0007669"/>
    <property type="project" value="InterPro"/>
</dbReference>
<dbReference type="SUPFAM" id="SSF47384">
    <property type="entry name" value="Homodimeric domain of signal transducing histidine kinase"/>
    <property type="match status" value="1"/>
</dbReference>
<dbReference type="PANTHER" id="PTHR45436">
    <property type="entry name" value="SENSOR HISTIDINE KINASE YKOH"/>
    <property type="match status" value="1"/>
</dbReference>
<name>A0A2N5XND6_9HYPH</name>
<dbReference type="SMART" id="SM00387">
    <property type="entry name" value="HATPase_c"/>
    <property type="match status" value="1"/>
</dbReference>
<dbReference type="EMBL" id="PKUQ01000042">
    <property type="protein sequence ID" value="PLW75995.1"/>
    <property type="molecule type" value="Genomic_DNA"/>
</dbReference>
<dbReference type="Gene3D" id="3.30.565.10">
    <property type="entry name" value="Histidine kinase-like ATPase, C-terminal domain"/>
    <property type="match status" value="1"/>
</dbReference>
<dbReference type="Gene3D" id="1.10.287.130">
    <property type="match status" value="1"/>
</dbReference>
<dbReference type="OrthoDB" id="8673316at2"/>
<dbReference type="RefSeq" id="WP_101535237.1">
    <property type="nucleotide sequence ID" value="NZ_JBFHIU010000092.1"/>
</dbReference>
<dbReference type="InterPro" id="IPR004358">
    <property type="entry name" value="Sig_transdc_His_kin-like_C"/>
</dbReference>
<dbReference type="PANTHER" id="PTHR45436:SF1">
    <property type="entry name" value="SENSOR PROTEIN QSEC"/>
    <property type="match status" value="1"/>
</dbReference>
<dbReference type="SMART" id="SM00388">
    <property type="entry name" value="HisKA"/>
    <property type="match status" value="1"/>
</dbReference>
<keyword evidence="4" id="KW-0597">Phosphoprotein</keyword>
<dbReference type="GO" id="GO:0005886">
    <property type="term" value="C:plasma membrane"/>
    <property type="evidence" value="ECO:0007669"/>
    <property type="project" value="TreeGrafter"/>
</dbReference>
<dbReference type="InterPro" id="IPR003594">
    <property type="entry name" value="HATPase_dom"/>
</dbReference>